<protein>
    <recommendedName>
        <fullName evidence="3">DUF295 domain-containing protein</fullName>
    </recommendedName>
</protein>
<dbReference type="OrthoDB" id="686362at2759"/>
<comment type="caution">
    <text evidence="1">The sequence shown here is derived from an EMBL/GenBank/DDBJ whole genome shotgun (WGS) entry which is preliminary data.</text>
</comment>
<dbReference type="EMBL" id="PQIB02000015">
    <property type="protein sequence ID" value="RLM64309.1"/>
    <property type="molecule type" value="Genomic_DNA"/>
</dbReference>
<sequence length="111" mass="12668">MPDAFPVAQYPLAWSELHALDGRILLVGHGCSRSYEARRYPPPRRTSRTASTSWMMGQCKFYDTAVIFGIGNRNERRYPCSNNGKWSDGHVQRCFPRPDPSDHSAPVWLLT</sequence>
<organism evidence="1 2">
    <name type="scientific">Panicum miliaceum</name>
    <name type="common">Proso millet</name>
    <name type="synonym">Broomcorn millet</name>
    <dbReference type="NCBI Taxonomy" id="4540"/>
    <lineage>
        <taxon>Eukaryota</taxon>
        <taxon>Viridiplantae</taxon>
        <taxon>Streptophyta</taxon>
        <taxon>Embryophyta</taxon>
        <taxon>Tracheophyta</taxon>
        <taxon>Spermatophyta</taxon>
        <taxon>Magnoliopsida</taxon>
        <taxon>Liliopsida</taxon>
        <taxon>Poales</taxon>
        <taxon>Poaceae</taxon>
        <taxon>PACMAD clade</taxon>
        <taxon>Panicoideae</taxon>
        <taxon>Panicodae</taxon>
        <taxon>Paniceae</taxon>
        <taxon>Panicinae</taxon>
        <taxon>Panicum</taxon>
        <taxon>Panicum sect. Panicum</taxon>
    </lineage>
</organism>
<reference evidence="2" key="1">
    <citation type="journal article" date="2019" name="Nat. Commun.">
        <title>The genome of broomcorn millet.</title>
        <authorList>
            <person name="Zou C."/>
            <person name="Miki D."/>
            <person name="Li D."/>
            <person name="Tang Q."/>
            <person name="Xiao L."/>
            <person name="Rajput S."/>
            <person name="Deng P."/>
            <person name="Jia W."/>
            <person name="Huang R."/>
            <person name="Zhang M."/>
            <person name="Sun Y."/>
            <person name="Hu J."/>
            <person name="Fu X."/>
            <person name="Schnable P.S."/>
            <person name="Li F."/>
            <person name="Zhang H."/>
            <person name="Feng B."/>
            <person name="Zhu X."/>
            <person name="Liu R."/>
            <person name="Schnable J.C."/>
            <person name="Zhu J.-K."/>
            <person name="Zhang H."/>
        </authorList>
    </citation>
    <scope>NUCLEOTIDE SEQUENCE [LARGE SCALE GENOMIC DNA]</scope>
</reference>
<evidence type="ECO:0000313" key="1">
    <source>
        <dbReference type="EMBL" id="RLM64309.1"/>
    </source>
</evidence>
<evidence type="ECO:0008006" key="3">
    <source>
        <dbReference type="Google" id="ProtNLM"/>
    </source>
</evidence>
<proteinExistence type="predicted"/>
<name>A0A3L6PUU3_PANMI</name>
<dbReference type="AlphaFoldDB" id="A0A3L6PUU3"/>
<evidence type="ECO:0000313" key="2">
    <source>
        <dbReference type="Proteomes" id="UP000275267"/>
    </source>
</evidence>
<gene>
    <name evidence="1" type="ORF">C2845_PM16G22030</name>
</gene>
<keyword evidence="2" id="KW-1185">Reference proteome</keyword>
<accession>A0A3L6PUU3</accession>
<dbReference type="Proteomes" id="UP000275267">
    <property type="component" value="Unassembled WGS sequence"/>
</dbReference>